<proteinExistence type="predicted"/>
<gene>
    <name evidence="1" type="ORF">TRIP_E150006</name>
</gene>
<dbReference type="AlphaFoldDB" id="A0A652ZSJ2"/>
<reference evidence="1" key="1">
    <citation type="submission" date="2018-07" db="EMBL/GenBank/DDBJ databases">
        <authorList>
            <consortium name="Genoscope - CEA"/>
            <person name="William W."/>
        </authorList>
    </citation>
    <scope>NUCLEOTIDE SEQUENCE</scope>
    <source>
        <strain evidence="1">IK1</strain>
    </source>
</reference>
<accession>A0A652ZSJ2</accession>
<name>A0A652ZSJ2_9SPIR</name>
<dbReference type="EMBL" id="UPXP01000007">
    <property type="protein sequence ID" value="VBB38754.1"/>
    <property type="molecule type" value="Genomic_DNA"/>
</dbReference>
<organism evidence="1">
    <name type="scientific">uncultured Spirochaetota bacterium</name>
    <dbReference type="NCBI Taxonomy" id="460511"/>
    <lineage>
        <taxon>Bacteria</taxon>
        <taxon>Pseudomonadati</taxon>
        <taxon>Spirochaetota</taxon>
        <taxon>environmental samples</taxon>
    </lineage>
</organism>
<evidence type="ECO:0000313" key="1">
    <source>
        <dbReference type="EMBL" id="VBB38754.1"/>
    </source>
</evidence>
<protein>
    <submittedName>
        <fullName evidence="1">Uncharacterized protein</fullName>
    </submittedName>
</protein>
<sequence>MFYTVSLNPLSIYTDISYIQNIMYLSSHVSLHNF</sequence>